<comment type="caution">
    <text evidence="1">The sequence shown here is derived from an EMBL/GenBank/DDBJ whole genome shotgun (WGS) entry which is preliminary data.</text>
</comment>
<dbReference type="EMBL" id="JARPYC010000041">
    <property type="protein sequence ID" value="MDT2667835.1"/>
    <property type="molecule type" value="Genomic_DNA"/>
</dbReference>
<evidence type="ECO:0000313" key="2">
    <source>
        <dbReference type="Proteomes" id="UP001257962"/>
    </source>
</evidence>
<proteinExistence type="predicted"/>
<protein>
    <submittedName>
        <fullName evidence="1">Uncharacterized protein</fullName>
    </submittedName>
</protein>
<reference evidence="1" key="1">
    <citation type="submission" date="2023-03" db="EMBL/GenBank/DDBJ databases">
        <authorList>
            <person name="Shen W."/>
            <person name="Cai J."/>
        </authorList>
    </citation>
    <scope>NUCLEOTIDE SEQUENCE</scope>
    <source>
        <strain evidence="1">Y3</strain>
    </source>
</reference>
<evidence type="ECO:0000313" key="1">
    <source>
        <dbReference type="EMBL" id="MDT2667835.1"/>
    </source>
</evidence>
<name>A0AAJ2J0A7_9LACT</name>
<dbReference type="AlphaFoldDB" id="A0AAJ2J0A7"/>
<feature type="non-terminal residue" evidence="1">
    <location>
        <position position="1"/>
    </location>
</feature>
<organism evidence="1 2">
    <name type="scientific">Lactococcus petauri</name>
    <dbReference type="NCBI Taxonomy" id="1940789"/>
    <lineage>
        <taxon>Bacteria</taxon>
        <taxon>Bacillati</taxon>
        <taxon>Bacillota</taxon>
        <taxon>Bacilli</taxon>
        <taxon>Lactobacillales</taxon>
        <taxon>Streptococcaceae</taxon>
        <taxon>Lactococcus</taxon>
    </lineage>
</organism>
<dbReference type="Proteomes" id="UP001257962">
    <property type="component" value="Unassembled WGS sequence"/>
</dbReference>
<accession>A0AAJ2J0A7</accession>
<sequence>TPPTHFIKIKWAKDLSFCHTKRRKKRDDFLLPKSSFFFLKPWMNEQKIYRILFVHPLKI</sequence>
<gene>
    <name evidence="1" type="ORF">P7D34_11570</name>
</gene>